<keyword evidence="5" id="KW-0998">Cell outer membrane</keyword>
<dbReference type="RefSeq" id="WP_163387115.1">
    <property type="nucleotide sequence ID" value="NZ_JAUFQS010000008.1"/>
</dbReference>
<evidence type="ECO:0000313" key="8">
    <source>
        <dbReference type="EMBL" id="MDN3688219.1"/>
    </source>
</evidence>
<feature type="domain" description="SusD-like N-terminal" evidence="7">
    <location>
        <begin position="89"/>
        <end position="234"/>
    </location>
</feature>
<dbReference type="Gene3D" id="1.25.40.900">
    <property type="match status" value="1"/>
</dbReference>
<feature type="domain" description="RagB/SusD" evidence="6">
    <location>
        <begin position="363"/>
        <end position="480"/>
    </location>
</feature>
<dbReference type="Proteomes" id="UP001236663">
    <property type="component" value="Unassembled WGS sequence"/>
</dbReference>
<comment type="subcellular location">
    <subcellularLocation>
        <location evidence="1">Cell outer membrane</location>
    </subcellularLocation>
</comment>
<evidence type="ECO:0000256" key="5">
    <source>
        <dbReference type="ARBA" id="ARBA00023237"/>
    </source>
</evidence>
<proteinExistence type="inferred from homology"/>
<evidence type="ECO:0000256" key="3">
    <source>
        <dbReference type="ARBA" id="ARBA00022729"/>
    </source>
</evidence>
<keyword evidence="4" id="KW-0472">Membrane</keyword>
<dbReference type="EMBL" id="JAUFQS010000008">
    <property type="protein sequence ID" value="MDN3688219.1"/>
    <property type="molecule type" value="Genomic_DNA"/>
</dbReference>
<comment type="similarity">
    <text evidence="2">Belongs to the SusD family.</text>
</comment>
<dbReference type="Gene3D" id="1.25.40.390">
    <property type="match status" value="1"/>
</dbReference>
<keyword evidence="3" id="KW-0732">Signal</keyword>
<evidence type="ECO:0000256" key="1">
    <source>
        <dbReference type="ARBA" id="ARBA00004442"/>
    </source>
</evidence>
<evidence type="ECO:0000259" key="7">
    <source>
        <dbReference type="Pfam" id="PF14322"/>
    </source>
</evidence>
<sequence>MIKKIENSFYYSILVLFPMMACTDLNTTPRQSLTPEVAFNDVSGYQSVANSMYSRANSFSYYGQTMMIAPEILADNLRLVANTGRYQGEEANGDRDHIAIWNGVVYGGINDANLIIETIDDESVEGDEDQKSFIKGDAYFMRALFYFDLCRVYGYEPGREVNGFDLGPILRLTPTLVASDADFRTRSTVEEVYAQIESDLIAAIPLVGAVPIGSEGVYYANAGAALTLLARLYLYWGRMEDAEAAATSAMNLLGLRTNGDGLSEAEQYVQGFSRAPHPESLFELELRQVDWSSVDGVNNSLNSLVSDNEPAAQFIIGASNDLIAAYEEEDVRRDCWRETTREGIEGPVYASRKWTGYKGDFLENLPVIRAAELYLIRAEARYQNNPQGAREDINALRSKRGLGPVDNLLSGEALLNRILLERRLEFALEGHRFFDLKRNGRDISKHGDFLEVPYTDYRILANIPLEQIQLNEDLEQNPGY</sequence>
<dbReference type="Gene3D" id="2.20.20.130">
    <property type="match status" value="1"/>
</dbReference>
<keyword evidence="9" id="KW-1185">Reference proteome</keyword>
<dbReference type="InterPro" id="IPR012944">
    <property type="entry name" value="SusD_RagB_dom"/>
</dbReference>
<evidence type="ECO:0000256" key="4">
    <source>
        <dbReference type="ARBA" id="ARBA00023136"/>
    </source>
</evidence>
<comment type="caution">
    <text evidence="8">The sequence shown here is derived from an EMBL/GenBank/DDBJ whole genome shotgun (WGS) entry which is preliminary data.</text>
</comment>
<dbReference type="Pfam" id="PF14322">
    <property type="entry name" value="SusD-like_3"/>
    <property type="match status" value="1"/>
</dbReference>
<dbReference type="Pfam" id="PF07980">
    <property type="entry name" value="SusD_RagB"/>
    <property type="match status" value="1"/>
</dbReference>
<dbReference type="InterPro" id="IPR011990">
    <property type="entry name" value="TPR-like_helical_dom_sf"/>
</dbReference>
<evidence type="ECO:0000313" key="9">
    <source>
        <dbReference type="Proteomes" id="UP001236663"/>
    </source>
</evidence>
<gene>
    <name evidence="8" type="ORF">QWZ15_10285</name>
</gene>
<name>A0ABT8C600_9BACT</name>
<accession>A0ABT8C600</accession>
<evidence type="ECO:0000256" key="2">
    <source>
        <dbReference type="ARBA" id="ARBA00006275"/>
    </source>
</evidence>
<dbReference type="InterPro" id="IPR033985">
    <property type="entry name" value="SusD-like_N"/>
</dbReference>
<organism evidence="8 9">
    <name type="scientific">Cyclobacterium jeungdonense</name>
    <dbReference type="NCBI Taxonomy" id="708087"/>
    <lineage>
        <taxon>Bacteria</taxon>
        <taxon>Pseudomonadati</taxon>
        <taxon>Bacteroidota</taxon>
        <taxon>Cytophagia</taxon>
        <taxon>Cytophagales</taxon>
        <taxon>Cyclobacteriaceae</taxon>
        <taxon>Cyclobacterium</taxon>
    </lineage>
</organism>
<reference evidence="9" key="1">
    <citation type="journal article" date="2019" name="Int. J. Syst. Evol. Microbiol.">
        <title>The Global Catalogue of Microorganisms (GCM) 10K type strain sequencing project: providing services to taxonomists for standard genome sequencing and annotation.</title>
        <authorList>
            <consortium name="The Broad Institute Genomics Platform"/>
            <consortium name="The Broad Institute Genome Sequencing Center for Infectious Disease"/>
            <person name="Wu L."/>
            <person name="Ma J."/>
        </authorList>
    </citation>
    <scope>NUCLEOTIDE SEQUENCE [LARGE SCALE GENOMIC DNA]</scope>
    <source>
        <strain evidence="9">CECT 7706</strain>
    </source>
</reference>
<dbReference type="CDD" id="cd08977">
    <property type="entry name" value="SusD"/>
    <property type="match status" value="1"/>
</dbReference>
<evidence type="ECO:0000259" key="6">
    <source>
        <dbReference type="Pfam" id="PF07980"/>
    </source>
</evidence>
<protein>
    <submittedName>
        <fullName evidence="8">RagB/SusD family nutrient uptake outer membrane protein</fullName>
    </submittedName>
</protein>
<dbReference type="SUPFAM" id="SSF48452">
    <property type="entry name" value="TPR-like"/>
    <property type="match status" value="1"/>
</dbReference>